<organism evidence="1 2">
    <name type="scientific">Collybiopsis luxurians FD-317 M1</name>
    <dbReference type="NCBI Taxonomy" id="944289"/>
    <lineage>
        <taxon>Eukaryota</taxon>
        <taxon>Fungi</taxon>
        <taxon>Dikarya</taxon>
        <taxon>Basidiomycota</taxon>
        <taxon>Agaricomycotina</taxon>
        <taxon>Agaricomycetes</taxon>
        <taxon>Agaricomycetidae</taxon>
        <taxon>Agaricales</taxon>
        <taxon>Marasmiineae</taxon>
        <taxon>Omphalotaceae</taxon>
        <taxon>Collybiopsis</taxon>
        <taxon>Collybiopsis luxurians</taxon>
    </lineage>
</organism>
<accession>A0A0D0CTG5</accession>
<proteinExistence type="predicted"/>
<name>A0A0D0CTG5_9AGAR</name>
<dbReference type="OrthoDB" id="3044887at2759"/>
<dbReference type="AlphaFoldDB" id="A0A0D0CTG5"/>
<evidence type="ECO:0000313" key="1">
    <source>
        <dbReference type="EMBL" id="KIK62732.1"/>
    </source>
</evidence>
<evidence type="ECO:0000313" key="2">
    <source>
        <dbReference type="Proteomes" id="UP000053593"/>
    </source>
</evidence>
<reference evidence="1 2" key="1">
    <citation type="submission" date="2014-04" db="EMBL/GenBank/DDBJ databases">
        <title>Evolutionary Origins and Diversification of the Mycorrhizal Mutualists.</title>
        <authorList>
            <consortium name="DOE Joint Genome Institute"/>
            <consortium name="Mycorrhizal Genomics Consortium"/>
            <person name="Kohler A."/>
            <person name="Kuo A."/>
            <person name="Nagy L.G."/>
            <person name="Floudas D."/>
            <person name="Copeland A."/>
            <person name="Barry K.W."/>
            <person name="Cichocki N."/>
            <person name="Veneault-Fourrey C."/>
            <person name="LaButti K."/>
            <person name="Lindquist E.A."/>
            <person name="Lipzen A."/>
            <person name="Lundell T."/>
            <person name="Morin E."/>
            <person name="Murat C."/>
            <person name="Riley R."/>
            <person name="Ohm R."/>
            <person name="Sun H."/>
            <person name="Tunlid A."/>
            <person name="Henrissat B."/>
            <person name="Grigoriev I.V."/>
            <person name="Hibbett D.S."/>
            <person name="Martin F."/>
        </authorList>
    </citation>
    <scope>NUCLEOTIDE SEQUENCE [LARGE SCALE GENOMIC DNA]</scope>
    <source>
        <strain evidence="1 2">FD-317 M1</strain>
    </source>
</reference>
<protein>
    <submittedName>
        <fullName evidence="1">Uncharacterized protein</fullName>
    </submittedName>
</protein>
<dbReference type="InterPro" id="IPR014710">
    <property type="entry name" value="RmlC-like_jellyroll"/>
</dbReference>
<gene>
    <name evidence="1" type="ORF">GYMLUDRAFT_242377</name>
</gene>
<sequence>MAFRAYELQNDVSVDSSRPVTIEELSALGIKIVTFEESQDSEQAARKLLQEWGYPLDKKDCVVPYDLRQNAANTPEISGLVAQLAQLIENPVLAFSVDLTGIVSDSTLYYDVEDIKSKKWIRIHPAARLLYRIAAGAKVRIPLADQNRDHFGTLFFKDGVSSLEIIPEKDLDNHTARQVYLNNIGKF</sequence>
<dbReference type="EMBL" id="KN834766">
    <property type="protein sequence ID" value="KIK62732.1"/>
    <property type="molecule type" value="Genomic_DNA"/>
</dbReference>
<dbReference type="Gene3D" id="2.60.120.10">
    <property type="entry name" value="Jelly Rolls"/>
    <property type="match status" value="1"/>
</dbReference>
<dbReference type="Proteomes" id="UP000053593">
    <property type="component" value="Unassembled WGS sequence"/>
</dbReference>
<keyword evidence="2" id="KW-1185">Reference proteome</keyword>
<dbReference type="HOGENOM" id="CLU_1447855_0_0_1"/>